<name>A0A1J9PCN5_9EURO</name>
<evidence type="ECO:0008006" key="3">
    <source>
        <dbReference type="Google" id="ProtNLM"/>
    </source>
</evidence>
<dbReference type="VEuPathDB" id="FungiDB:AJ78_05824"/>
<sequence>MHQILIRHSSSMEDVEHILAAFDSTLPHLEAKGSGQQWGSQPLSERPGSKVLMQTAVKDSLEYQVTGDGKYVEVFITEVEVDPADPANQAEADAVFRTSEDGKRFVQTGAMVTTTAFSHYLNDKEEMKSILEEAEREKKFIYLSALVSDYRAGPLRKGAGAALIEHAKHRARKLGKKTIFLDCFGGNGGHLVKFYETSGCRVVAALDLPKPNEAPWPCRVMRLDVSE</sequence>
<evidence type="ECO:0000313" key="1">
    <source>
        <dbReference type="EMBL" id="OJD13746.1"/>
    </source>
</evidence>
<dbReference type="OrthoDB" id="2821191at2759"/>
<protein>
    <recommendedName>
        <fullName evidence="3">N-acetyltransferase domain-containing protein</fullName>
    </recommendedName>
</protein>
<evidence type="ECO:0000313" key="2">
    <source>
        <dbReference type="Proteomes" id="UP000182235"/>
    </source>
</evidence>
<dbReference type="InterPro" id="IPR016181">
    <property type="entry name" value="Acyl_CoA_acyltransferase"/>
</dbReference>
<accession>A0A1J9PCN5</accession>
<reference evidence="1 2" key="1">
    <citation type="submission" date="2015-07" db="EMBL/GenBank/DDBJ databases">
        <title>Emmonsia species relationships and genome sequence.</title>
        <authorList>
            <consortium name="The Broad Institute Genomics Platform"/>
            <person name="Cuomo C.A."/>
            <person name="Munoz J.F."/>
            <person name="Imamovic A."/>
            <person name="Priest M.E."/>
            <person name="Young S."/>
            <person name="Clay O.K."/>
            <person name="McEwen J.G."/>
        </authorList>
    </citation>
    <scope>NUCLEOTIDE SEQUENCE [LARGE SCALE GENOMIC DNA]</scope>
    <source>
        <strain evidence="1 2">UAMH 9510</strain>
    </source>
</reference>
<dbReference type="CDD" id="cd04301">
    <property type="entry name" value="NAT_SF"/>
    <property type="match status" value="1"/>
</dbReference>
<comment type="caution">
    <text evidence="1">The sequence shown here is derived from an EMBL/GenBank/DDBJ whole genome shotgun (WGS) entry which is preliminary data.</text>
</comment>
<dbReference type="SUPFAM" id="SSF55729">
    <property type="entry name" value="Acyl-CoA N-acyltransferases (Nat)"/>
    <property type="match status" value="1"/>
</dbReference>
<keyword evidence="2" id="KW-1185">Reference proteome</keyword>
<organism evidence="1 2">
    <name type="scientific">Emergomyces pasteurianus Ep9510</name>
    <dbReference type="NCBI Taxonomy" id="1447872"/>
    <lineage>
        <taxon>Eukaryota</taxon>
        <taxon>Fungi</taxon>
        <taxon>Dikarya</taxon>
        <taxon>Ascomycota</taxon>
        <taxon>Pezizomycotina</taxon>
        <taxon>Eurotiomycetes</taxon>
        <taxon>Eurotiomycetidae</taxon>
        <taxon>Onygenales</taxon>
        <taxon>Ajellomycetaceae</taxon>
        <taxon>Emergomyces</taxon>
    </lineage>
</organism>
<proteinExistence type="predicted"/>
<dbReference type="EMBL" id="LGRN01000272">
    <property type="protein sequence ID" value="OJD13746.1"/>
    <property type="molecule type" value="Genomic_DNA"/>
</dbReference>
<dbReference type="Proteomes" id="UP000182235">
    <property type="component" value="Unassembled WGS sequence"/>
</dbReference>
<gene>
    <name evidence="1" type="ORF">AJ78_05824</name>
</gene>
<dbReference type="AlphaFoldDB" id="A0A1J9PCN5"/>
<dbReference type="Gene3D" id="3.40.630.30">
    <property type="match status" value="1"/>
</dbReference>